<evidence type="ECO:0000313" key="2">
    <source>
        <dbReference type="Proteomes" id="UP001055811"/>
    </source>
</evidence>
<dbReference type="EMBL" id="CM042014">
    <property type="protein sequence ID" value="KAI3721161.1"/>
    <property type="molecule type" value="Genomic_DNA"/>
</dbReference>
<reference evidence="1 2" key="2">
    <citation type="journal article" date="2022" name="Mol. Ecol. Resour.">
        <title>The genomes of chicory, endive, great burdock and yacon provide insights into Asteraceae paleo-polyploidization history and plant inulin production.</title>
        <authorList>
            <person name="Fan W."/>
            <person name="Wang S."/>
            <person name="Wang H."/>
            <person name="Wang A."/>
            <person name="Jiang F."/>
            <person name="Liu H."/>
            <person name="Zhao H."/>
            <person name="Xu D."/>
            <person name="Zhang Y."/>
        </authorList>
    </citation>
    <scope>NUCLEOTIDE SEQUENCE [LARGE SCALE GENOMIC DNA]</scope>
    <source>
        <strain evidence="2">cv. Punajuju</strain>
        <tissue evidence="1">Leaves</tissue>
    </source>
</reference>
<gene>
    <name evidence="1" type="ORF">L2E82_32166</name>
</gene>
<name>A0ACB9BG13_CICIN</name>
<proteinExistence type="predicted"/>
<protein>
    <submittedName>
        <fullName evidence="1">Uncharacterized protein</fullName>
    </submittedName>
</protein>
<sequence>MYHHQQLPSRRLHRCLHLKVVFTGIQLASMTLATSEDDYQIPVEPGRFTSTFFIVCLRYRRYINCMSISLGQCGNPNQHGDIDGT</sequence>
<organism evidence="1 2">
    <name type="scientific">Cichorium intybus</name>
    <name type="common">Chicory</name>
    <dbReference type="NCBI Taxonomy" id="13427"/>
    <lineage>
        <taxon>Eukaryota</taxon>
        <taxon>Viridiplantae</taxon>
        <taxon>Streptophyta</taxon>
        <taxon>Embryophyta</taxon>
        <taxon>Tracheophyta</taxon>
        <taxon>Spermatophyta</taxon>
        <taxon>Magnoliopsida</taxon>
        <taxon>eudicotyledons</taxon>
        <taxon>Gunneridae</taxon>
        <taxon>Pentapetalae</taxon>
        <taxon>asterids</taxon>
        <taxon>campanulids</taxon>
        <taxon>Asterales</taxon>
        <taxon>Asteraceae</taxon>
        <taxon>Cichorioideae</taxon>
        <taxon>Cichorieae</taxon>
        <taxon>Cichoriinae</taxon>
        <taxon>Cichorium</taxon>
    </lineage>
</organism>
<evidence type="ECO:0000313" key="1">
    <source>
        <dbReference type="EMBL" id="KAI3721161.1"/>
    </source>
</evidence>
<keyword evidence="2" id="KW-1185">Reference proteome</keyword>
<reference evidence="2" key="1">
    <citation type="journal article" date="2022" name="Mol. Ecol. Resour.">
        <title>The genomes of chicory, endive, great burdock and yacon provide insights into Asteraceae palaeo-polyploidization history and plant inulin production.</title>
        <authorList>
            <person name="Fan W."/>
            <person name="Wang S."/>
            <person name="Wang H."/>
            <person name="Wang A."/>
            <person name="Jiang F."/>
            <person name="Liu H."/>
            <person name="Zhao H."/>
            <person name="Xu D."/>
            <person name="Zhang Y."/>
        </authorList>
    </citation>
    <scope>NUCLEOTIDE SEQUENCE [LARGE SCALE GENOMIC DNA]</scope>
    <source>
        <strain evidence="2">cv. Punajuju</strain>
    </source>
</reference>
<comment type="caution">
    <text evidence="1">The sequence shown here is derived from an EMBL/GenBank/DDBJ whole genome shotgun (WGS) entry which is preliminary data.</text>
</comment>
<accession>A0ACB9BG13</accession>
<dbReference type="Proteomes" id="UP001055811">
    <property type="component" value="Linkage Group LG06"/>
</dbReference>